<dbReference type="Gene3D" id="1.25.40.10">
    <property type="entry name" value="Tetratricopeptide repeat domain"/>
    <property type="match status" value="1"/>
</dbReference>
<feature type="repeat" description="PPR" evidence="2">
    <location>
        <begin position="31"/>
        <end position="65"/>
    </location>
</feature>
<dbReference type="Proteomes" id="UP001189429">
    <property type="component" value="Unassembled WGS sequence"/>
</dbReference>
<reference evidence="3" key="1">
    <citation type="submission" date="2023-10" db="EMBL/GenBank/DDBJ databases">
        <authorList>
            <person name="Chen Y."/>
            <person name="Shah S."/>
            <person name="Dougan E. K."/>
            <person name="Thang M."/>
            <person name="Chan C."/>
        </authorList>
    </citation>
    <scope>NUCLEOTIDE SEQUENCE [LARGE SCALE GENOMIC DNA]</scope>
</reference>
<gene>
    <name evidence="3" type="ORF">PCOR1329_LOCUS31265</name>
</gene>
<evidence type="ECO:0000313" key="3">
    <source>
        <dbReference type="EMBL" id="CAK0833635.1"/>
    </source>
</evidence>
<dbReference type="PANTHER" id="PTHR47447:SF17">
    <property type="entry name" value="OS12G0638900 PROTEIN"/>
    <property type="match status" value="1"/>
</dbReference>
<comment type="caution">
    <text evidence="3">The sequence shown here is derived from an EMBL/GenBank/DDBJ whole genome shotgun (WGS) entry which is preliminary data.</text>
</comment>
<dbReference type="EMBL" id="CAUYUJ010012259">
    <property type="protein sequence ID" value="CAK0833635.1"/>
    <property type="molecule type" value="Genomic_DNA"/>
</dbReference>
<organism evidence="3 4">
    <name type="scientific">Prorocentrum cordatum</name>
    <dbReference type="NCBI Taxonomy" id="2364126"/>
    <lineage>
        <taxon>Eukaryota</taxon>
        <taxon>Sar</taxon>
        <taxon>Alveolata</taxon>
        <taxon>Dinophyceae</taxon>
        <taxon>Prorocentrales</taxon>
        <taxon>Prorocentraceae</taxon>
        <taxon>Prorocentrum</taxon>
    </lineage>
</organism>
<protein>
    <recommendedName>
        <fullName evidence="5">Pentatricopeptide repeat-containing protein</fullName>
    </recommendedName>
</protein>
<dbReference type="PANTHER" id="PTHR47447">
    <property type="entry name" value="OS03G0856100 PROTEIN"/>
    <property type="match status" value="1"/>
</dbReference>
<dbReference type="Pfam" id="PF01535">
    <property type="entry name" value="PPR"/>
    <property type="match status" value="2"/>
</dbReference>
<sequence>MVVTALWMPDCQQGSSQGAFSFRAAITTRGSTHEWTTAVRACGKHTQWQQALSLLRNMVETKLEPSVISYSTGISVCRKGGQWKQALLLFSEMLAATLELDVISYSAGISACEKGGQWRQAI</sequence>
<accession>A0ABN9SP58</accession>
<keyword evidence="1" id="KW-0677">Repeat</keyword>
<keyword evidence="4" id="KW-1185">Reference proteome</keyword>
<evidence type="ECO:0000313" key="4">
    <source>
        <dbReference type="Proteomes" id="UP001189429"/>
    </source>
</evidence>
<name>A0ABN9SP58_9DINO</name>
<dbReference type="InterPro" id="IPR002885">
    <property type="entry name" value="PPR_rpt"/>
</dbReference>
<dbReference type="InterPro" id="IPR011990">
    <property type="entry name" value="TPR-like_helical_dom_sf"/>
</dbReference>
<feature type="repeat" description="PPR" evidence="2">
    <location>
        <begin position="66"/>
        <end position="100"/>
    </location>
</feature>
<evidence type="ECO:0008006" key="5">
    <source>
        <dbReference type="Google" id="ProtNLM"/>
    </source>
</evidence>
<dbReference type="PROSITE" id="PS51375">
    <property type="entry name" value="PPR"/>
    <property type="match status" value="2"/>
</dbReference>
<proteinExistence type="predicted"/>
<dbReference type="NCBIfam" id="TIGR00756">
    <property type="entry name" value="PPR"/>
    <property type="match status" value="1"/>
</dbReference>
<evidence type="ECO:0000256" key="2">
    <source>
        <dbReference type="PROSITE-ProRule" id="PRU00708"/>
    </source>
</evidence>
<evidence type="ECO:0000256" key="1">
    <source>
        <dbReference type="ARBA" id="ARBA00022737"/>
    </source>
</evidence>